<sequence>MRQDESNVCNETLGQAARDDIRAKAKARALLKMTEVEWEAHRIATGDPVRADVLMAFGEDSTENEE</sequence>
<evidence type="ECO:0000313" key="2">
    <source>
        <dbReference type="Proteomes" id="UP001224682"/>
    </source>
</evidence>
<protein>
    <recommendedName>
        <fullName evidence="3">CopG family transcriptional regulator</fullName>
    </recommendedName>
</protein>
<dbReference type="Proteomes" id="UP001224682">
    <property type="component" value="Unassembled WGS sequence"/>
</dbReference>
<reference evidence="1 2" key="1">
    <citation type="submission" date="2023-07" db="EMBL/GenBank/DDBJ databases">
        <title>Genomic Encyclopedia of Type Strains, Phase IV (KMG-IV): sequencing the most valuable type-strain genomes for metagenomic binning, comparative biology and taxonomic classification.</title>
        <authorList>
            <person name="Goeker M."/>
        </authorList>
    </citation>
    <scope>NUCLEOTIDE SEQUENCE [LARGE SCALE GENOMIC DNA]</scope>
    <source>
        <strain evidence="1 2">DSM 2457</strain>
    </source>
</reference>
<gene>
    <name evidence="1" type="ORF">J2S75_000427</name>
</gene>
<evidence type="ECO:0008006" key="3">
    <source>
        <dbReference type="Google" id="ProtNLM"/>
    </source>
</evidence>
<comment type="caution">
    <text evidence="1">The sequence shown here is derived from an EMBL/GenBank/DDBJ whole genome shotgun (WGS) entry which is preliminary data.</text>
</comment>
<name>A0ABU0B6G8_9HYPH</name>
<accession>A0ABU0B6G8</accession>
<dbReference type="EMBL" id="JAUSUI010000001">
    <property type="protein sequence ID" value="MDQ0301416.1"/>
    <property type="molecule type" value="Genomic_DNA"/>
</dbReference>
<dbReference type="RefSeq" id="WP_307017756.1">
    <property type="nucleotide sequence ID" value="NZ_JAUSUI010000001.1"/>
</dbReference>
<keyword evidence="2" id="KW-1185">Reference proteome</keyword>
<organism evidence="1 2">
    <name type="scientific">Ancylobacter polymorphus</name>
    <dbReference type="NCBI Taxonomy" id="223390"/>
    <lineage>
        <taxon>Bacteria</taxon>
        <taxon>Pseudomonadati</taxon>
        <taxon>Pseudomonadota</taxon>
        <taxon>Alphaproteobacteria</taxon>
        <taxon>Hyphomicrobiales</taxon>
        <taxon>Xanthobacteraceae</taxon>
        <taxon>Ancylobacter</taxon>
    </lineage>
</organism>
<evidence type="ECO:0000313" key="1">
    <source>
        <dbReference type="EMBL" id="MDQ0301416.1"/>
    </source>
</evidence>
<proteinExistence type="predicted"/>